<name>X1VFK8_9ZZZZ</name>
<proteinExistence type="predicted"/>
<organism evidence="1">
    <name type="scientific">marine sediment metagenome</name>
    <dbReference type="NCBI Taxonomy" id="412755"/>
    <lineage>
        <taxon>unclassified sequences</taxon>
        <taxon>metagenomes</taxon>
        <taxon>ecological metagenomes</taxon>
    </lineage>
</organism>
<gene>
    <name evidence="1" type="ORF">S12H4_63243</name>
</gene>
<reference evidence="1" key="1">
    <citation type="journal article" date="2014" name="Front. Microbiol.">
        <title>High frequency of phylogenetically diverse reductive dehalogenase-homologous genes in deep subseafloor sedimentary metagenomes.</title>
        <authorList>
            <person name="Kawai M."/>
            <person name="Futagami T."/>
            <person name="Toyoda A."/>
            <person name="Takaki Y."/>
            <person name="Nishi S."/>
            <person name="Hori S."/>
            <person name="Arai W."/>
            <person name="Tsubouchi T."/>
            <person name="Morono Y."/>
            <person name="Uchiyama I."/>
            <person name="Ito T."/>
            <person name="Fujiyama A."/>
            <person name="Inagaki F."/>
            <person name="Takami H."/>
        </authorList>
    </citation>
    <scope>NUCLEOTIDE SEQUENCE</scope>
    <source>
        <strain evidence="1">Expedition CK06-06</strain>
    </source>
</reference>
<evidence type="ECO:0000313" key="1">
    <source>
        <dbReference type="EMBL" id="GAJ16792.1"/>
    </source>
</evidence>
<protein>
    <submittedName>
        <fullName evidence="1">Uncharacterized protein</fullName>
    </submittedName>
</protein>
<dbReference type="EMBL" id="BARW01042891">
    <property type="protein sequence ID" value="GAJ16792.1"/>
    <property type="molecule type" value="Genomic_DNA"/>
</dbReference>
<comment type="caution">
    <text evidence="1">The sequence shown here is derived from an EMBL/GenBank/DDBJ whole genome shotgun (WGS) entry which is preliminary data.</text>
</comment>
<accession>X1VFK8</accession>
<dbReference type="AlphaFoldDB" id="X1VFK8"/>
<sequence length="49" mass="5512">NDDFLKYIGLDPNSVANSKDWSAYLVHSTDDSASFVIDQLHKDMLLKIA</sequence>
<feature type="non-terminal residue" evidence="1">
    <location>
        <position position="49"/>
    </location>
</feature>
<feature type="non-terminal residue" evidence="1">
    <location>
        <position position="1"/>
    </location>
</feature>